<dbReference type="GeneID" id="95416424"/>
<accession>A0A0H3FBP1</accession>
<dbReference type="EMBL" id="JBHUCJ010000028">
    <property type="protein sequence ID" value="MFD3224460.1"/>
    <property type="molecule type" value="Genomic_DNA"/>
</dbReference>
<dbReference type="KEGG" id="rah:Rahaq_3003"/>
<dbReference type="AlphaFoldDB" id="A0A0H3FBP1"/>
<dbReference type="Proteomes" id="UP001598201">
    <property type="component" value="Unassembled WGS sequence"/>
</dbReference>
<protein>
    <submittedName>
        <fullName evidence="1">Uncharacterized protein</fullName>
    </submittedName>
</protein>
<organism evidence="1 3">
    <name type="scientific">Rahnella sp. (strain Y9602)</name>
    <dbReference type="NCBI Taxonomy" id="2703885"/>
    <lineage>
        <taxon>Bacteria</taxon>
        <taxon>Pseudomonadati</taxon>
        <taxon>Pseudomonadota</taxon>
        <taxon>Gammaproteobacteria</taxon>
        <taxon>Enterobacterales</taxon>
        <taxon>Yersiniaceae</taxon>
        <taxon>Rahnella</taxon>
    </lineage>
</organism>
<gene>
    <name evidence="1" type="ordered locus">Rahaq_3003</name>
    <name evidence="2" type="ORF">ACFPK4_13015</name>
</gene>
<sequence>MSSTVLSAQDECPLCQSRNKTSVNMSAKIVTVTCTSCGRYSIFRKTMEEISIDRKKRVALQAFFTSQPNYHLPLSIRALSNTDSSGEF</sequence>
<proteinExistence type="predicted"/>
<reference evidence="2 4" key="3">
    <citation type="submission" date="2024-09" db="EMBL/GenBank/DDBJ databases">
        <title>Genomes of Rahnella.</title>
        <authorList>
            <person name="Mnguni F.C."/>
            <person name="Shin G.Y."/>
            <person name="Coutinho T."/>
        </authorList>
    </citation>
    <scope>NUCLEOTIDE SEQUENCE [LARGE SCALE GENOMIC DNA]</scope>
    <source>
        <strain evidence="2 4">20WA0057</strain>
    </source>
</reference>
<name>A0A0H3FBP1_RAHSY</name>
<dbReference type="HOGENOM" id="CLU_189967_0_0_6"/>
<reference evidence="3" key="1">
    <citation type="submission" date="2011-01" db="EMBL/GenBank/DDBJ databases">
        <title>Complete sequence of chromosome of Rahnella sp. Y9602.</title>
        <authorList>
            <consortium name="US DOE Joint Genome Institute"/>
            <person name="Lucas S."/>
            <person name="Copeland A."/>
            <person name="Lapidus A."/>
            <person name="Cheng J.-F."/>
            <person name="Goodwin L."/>
            <person name="Pitluck S."/>
            <person name="Lu M."/>
            <person name="Detter J.C."/>
            <person name="Han C."/>
            <person name="Tapia R."/>
            <person name="Land M."/>
            <person name="Hauser L."/>
            <person name="Kyrpides N."/>
            <person name="Ivanova N."/>
            <person name="Ovchinnikova G."/>
            <person name="Pagani I."/>
            <person name="Sobecky P.A."/>
            <person name="Martinez R.J."/>
            <person name="Woyke T."/>
        </authorList>
    </citation>
    <scope>NUCLEOTIDE SEQUENCE [LARGE SCALE GENOMIC DNA]</scope>
    <source>
        <strain evidence="3">Y9602</strain>
    </source>
</reference>
<evidence type="ECO:0000313" key="4">
    <source>
        <dbReference type="Proteomes" id="UP001598201"/>
    </source>
</evidence>
<reference evidence="1 3" key="2">
    <citation type="journal article" date="2012" name="J. Bacteriol.">
        <title>Complete Genome Sequence of Rahnella sp. Strain Y9602, a Gammaproteobacterium Isolate from Metal- and Radionuclide-Contaminated Soil.</title>
        <authorList>
            <person name="Martinez R.J."/>
            <person name="Bruce D."/>
            <person name="Detter C."/>
            <person name="Goodwin L.A."/>
            <person name="Han J."/>
            <person name="Han C.S."/>
            <person name="Held B."/>
            <person name="Land M.L."/>
            <person name="Mikhailova N."/>
            <person name="Nolan M."/>
            <person name="Pennacchio L."/>
            <person name="Pitluck S."/>
            <person name="Tapia R."/>
            <person name="Woyke T."/>
            <person name="Sobecky P.A."/>
        </authorList>
    </citation>
    <scope>NUCLEOTIDE SEQUENCE [LARGE SCALE GENOMIC DNA]</scope>
    <source>
        <strain evidence="1 3">Y9602</strain>
    </source>
</reference>
<dbReference type="Proteomes" id="UP000007257">
    <property type="component" value="Chromosome"/>
</dbReference>
<keyword evidence="4" id="KW-1185">Reference proteome</keyword>
<dbReference type="RefSeq" id="WP_013576293.1">
    <property type="nucleotide sequence ID" value="NC_015061.1"/>
</dbReference>
<evidence type="ECO:0000313" key="3">
    <source>
        <dbReference type="Proteomes" id="UP000007257"/>
    </source>
</evidence>
<dbReference type="EMBL" id="CP002505">
    <property type="protein sequence ID" value="ADW74597.1"/>
    <property type="molecule type" value="Genomic_DNA"/>
</dbReference>
<evidence type="ECO:0000313" key="2">
    <source>
        <dbReference type="EMBL" id="MFD3224460.1"/>
    </source>
</evidence>
<evidence type="ECO:0000313" key="1">
    <source>
        <dbReference type="EMBL" id="ADW74597.1"/>
    </source>
</evidence>
<dbReference type="OrthoDB" id="6506006at2"/>
<dbReference type="eggNOG" id="ENOG50342BY">
    <property type="taxonomic scope" value="Bacteria"/>
</dbReference>